<dbReference type="PROSITE" id="PS00061">
    <property type="entry name" value="ADH_SHORT"/>
    <property type="match status" value="1"/>
</dbReference>
<gene>
    <name evidence="4" type="ORF">D3H34_31125</name>
</gene>
<dbReference type="Pfam" id="PF13561">
    <property type="entry name" value="adh_short_C2"/>
    <property type="match status" value="1"/>
</dbReference>
<dbReference type="PRINTS" id="PR00080">
    <property type="entry name" value="SDRFAMILY"/>
</dbReference>
<dbReference type="InterPro" id="IPR020904">
    <property type="entry name" value="Sc_DH/Rdtase_CS"/>
</dbReference>
<dbReference type="Gene3D" id="3.40.50.720">
    <property type="entry name" value="NAD(P)-binding Rossmann-like Domain"/>
    <property type="match status" value="1"/>
</dbReference>
<dbReference type="Proteomes" id="UP000265619">
    <property type="component" value="Unassembled WGS sequence"/>
</dbReference>
<dbReference type="RefSeq" id="WP_119558693.1">
    <property type="nucleotide sequence ID" value="NZ_QXMN01000107.1"/>
</dbReference>
<sequence length="249" mass="26404">MELNLMGRVALVTGSGSGIGRDTVFKLAEEGCRIVVSDINADSARDTAADLREAGHEAIAVACDVTREEEVEHLVAQAGQWGGVDILVNNAGIVKDGYLTKMSEQAWDSVVDIILKGAFLCSRAVLPQMMEKKWGRVINISSRSLFGNPGQTNYSAGKAGLVGFTRALAQEQGRFGVTVNAVAPGFIMTPGMRNLPHFPQLQEAATAKVPVGFLGEPRDISNAVAFLASDVARYISGTTLFVTGGRYSG</sequence>
<dbReference type="GO" id="GO:0032787">
    <property type="term" value="P:monocarboxylic acid metabolic process"/>
    <property type="evidence" value="ECO:0007669"/>
    <property type="project" value="UniProtKB-ARBA"/>
</dbReference>
<dbReference type="NCBIfam" id="NF005559">
    <property type="entry name" value="PRK07231.1"/>
    <property type="match status" value="1"/>
</dbReference>
<keyword evidence="2" id="KW-0560">Oxidoreductase</keyword>
<dbReference type="PANTHER" id="PTHR42879:SF2">
    <property type="entry name" value="3-OXOACYL-[ACYL-CARRIER-PROTEIN] REDUCTASE FABG"/>
    <property type="match status" value="1"/>
</dbReference>
<evidence type="ECO:0000313" key="4">
    <source>
        <dbReference type="EMBL" id="RIX72175.1"/>
    </source>
</evidence>
<dbReference type="InterPro" id="IPR036291">
    <property type="entry name" value="NAD(P)-bd_dom_sf"/>
</dbReference>
<dbReference type="PRINTS" id="PR00081">
    <property type="entry name" value="GDHRDH"/>
</dbReference>
<comment type="similarity">
    <text evidence="1">Belongs to the short-chain dehydrogenases/reductases (SDR) family.</text>
</comment>
<dbReference type="InterPro" id="IPR002347">
    <property type="entry name" value="SDR_fam"/>
</dbReference>
<organism evidence="4 5">
    <name type="scientific">Acidovorax cavernicola</name>
    <dbReference type="NCBI Taxonomy" id="1675792"/>
    <lineage>
        <taxon>Bacteria</taxon>
        <taxon>Pseudomonadati</taxon>
        <taxon>Pseudomonadota</taxon>
        <taxon>Betaproteobacteria</taxon>
        <taxon>Burkholderiales</taxon>
        <taxon>Comamonadaceae</taxon>
        <taxon>Acidovorax</taxon>
    </lineage>
</organism>
<dbReference type="EMBL" id="QXMN01000107">
    <property type="protein sequence ID" value="RIX72175.1"/>
    <property type="molecule type" value="Genomic_DNA"/>
</dbReference>
<feature type="domain" description="Ketoreductase" evidence="3">
    <location>
        <begin position="8"/>
        <end position="185"/>
    </location>
</feature>
<protein>
    <submittedName>
        <fullName evidence="4">SDR family oxidoreductase</fullName>
    </submittedName>
</protein>
<dbReference type="OrthoDB" id="8557335at2"/>
<keyword evidence="5" id="KW-1185">Reference proteome</keyword>
<accession>A0A9X8CYF6</accession>
<name>A0A9X8CYF6_9BURK</name>
<evidence type="ECO:0000313" key="5">
    <source>
        <dbReference type="Proteomes" id="UP000265619"/>
    </source>
</evidence>
<dbReference type="InterPro" id="IPR050259">
    <property type="entry name" value="SDR"/>
</dbReference>
<evidence type="ECO:0000256" key="2">
    <source>
        <dbReference type="ARBA" id="ARBA00023002"/>
    </source>
</evidence>
<dbReference type="AlphaFoldDB" id="A0A9X8CYF6"/>
<dbReference type="SMART" id="SM00822">
    <property type="entry name" value="PKS_KR"/>
    <property type="match status" value="1"/>
</dbReference>
<reference evidence="4 5" key="1">
    <citation type="submission" date="2018-09" db="EMBL/GenBank/DDBJ databases">
        <title>Acidovorax cavernicola nov. sp. isolated from Gruta de las Maravillas (Aracena, Spain).</title>
        <authorList>
            <person name="Jurado V."/>
            <person name="Gutierrez-Patricio S."/>
            <person name="Gonzalez-Pimentel J.L."/>
            <person name="Miller A.Z."/>
            <person name="Laiz L."/>
            <person name="Saiz-Jimenez C."/>
        </authorList>
    </citation>
    <scope>NUCLEOTIDE SEQUENCE [LARGE SCALE GENOMIC DNA]</scope>
    <source>
        <strain evidence="4 5">1011MAR4D40.2</strain>
    </source>
</reference>
<proteinExistence type="inferred from homology"/>
<evidence type="ECO:0000256" key="1">
    <source>
        <dbReference type="ARBA" id="ARBA00006484"/>
    </source>
</evidence>
<dbReference type="PANTHER" id="PTHR42879">
    <property type="entry name" value="3-OXOACYL-(ACYL-CARRIER-PROTEIN) REDUCTASE"/>
    <property type="match status" value="1"/>
</dbReference>
<dbReference type="SUPFAM" id="SSF51735">
    <property type="entry name" value="NAD(P)-binding Rossmann-fold domains"/>
    <property type="match status" value="1"/>
</dbReference>
<dbReference type="FunFam" id="3.40.50.720:FF:000173">
    <property type="entry name" value="3-oxoacyl-[acyl-carrier protein] reductase"/>
    <property type="match status" value="1"/>
</dbReference>
<dbReference type="GO" id="GO:0016491">
    <property type="term" value="F:oxidoreductase activity"/>
    <property type="evidence" value="ECO:0007669"/>
    <property type="project" value="UniProtKB-KW"/>
</dbReference>
<evidence type="ECO:0000259" key="3">
    <source>
        <dbReference type="SMART" id="SM00822"/>
    </source>
</evidence>
<dbReference type="InterPro" id="IPR057326">
    <property type="entry name" value="KR_dom"/>
</dbReference>
<comment type="caution">
    <text evidence="4">The sequence shown here is derived from an EMBL/GenBank/DDBJ whole genome shotgun (WGS) entry which is preliminary data.</text>
</comment>
<dbReference type="NCBIfam" id="NF009466">
    <property type="entry name" value="PRK12826.1-2"/>
    <property type="match status" value="1"/>
</dbReference>